<evidence type="ECO:0000259" key="2">
    <source>
        <dbReference type="PROSITE" id="PS50164"/>
    </source>
</evidence>
<accession>A0A1F5H061</accession>
<gene>
    <name evidence="3" type="ORF">A3A49_00520</name>
</gene>
<comment type="caution">
    <text evidence="3">The sequence shown here is derived from an EMBL/GenBank/DDBJ whole genome shotgun (WGS) entry which is preliminary data.</text>
</comment>
<evidence type="ECO:0000313" key="4">
    <source>
        <dbReference type="Proteomes" id="UP000176740"/>
    </source>
</evidence>
<dbReference type="Gene3D" id="3.40.1440.10">
    <property type="entry name" value="GIY-YIG endonuclease"/>
    <property type="match status" value="1"/>
</dbReference>
<dbReference type="Pfam" id="PF01541">
    <property type="entry name" value="GIY-YIG"/>
    <property type="match status" value="1"/>
</dbReference>
<evidence type="ECO:0000256" key="1">
    <source>
        <dbReference type="ARBA" id="ARBA00007435"/>
    </source>
</evidence>
<feature type="domain" description="GIY-YIG" evidence="2">
    <location>
        <begin position="1"/>
        <end position="76"/>
    </location>
</feature>
<dbReference type="Proteomes" id="UP000176740">
    <property type="component" value="Unassembled WGS sequence"/>
</dbReference>
<organism evidence="3 4">
    <name type="scientific">Candidatus Curtissbacteria bacterium RIFCSPLOWO2_01_FULL_38_11b</name>
    <dbReference type="NCBI Taxonomy" id="1797725"/>
    <lineage>
        <taxon>Bacteria</taxon>
        <taxon>Candidatus Curtissiibacteriota</taxon>
    </lineage>
</organism>
<dbReference type="AlphaFoldDB" id="A0A1F5H061"/>
<dbReference type="PANTHER" id="PTHR34477">
    <property type="entry name" value="UPF0213 PROTEIN YHBQ"/>
    <property type="match status" value="1"/>
</dbReference>
<feature type="non-terminal residue" evidence="3">
    <location>
        <position position="1"/>
    </location>
</feature>
<reference evidence="3 4" key="1">
    <citation type="journal article" date="2016" name="Nat. Commun.">
        <title>Thousands of microbial genomes shed light on interconnected biogeochemical processes in an aquifer system.</title>
        <authorList>
            <person name="Anantharaman K."/>
            <person name="Brown C.T."/>
            <person name="Hug L.A."/>
            <person name="Sharon I."/>
            <person name="Castelle C.J."/>
            <person name="Probst A.J."/>
            <person name="Thomas B.C."/>
            <person name="Singh A."/>
            <person name="Wilkins M.J."/>
            <person name="Karaoz U."/>
            <person name="Brodie E.L."/>
            <person name="Williams K.H."/>
            <person name="Hubbard S.S."/>
            <person name="Banfield J.F."/>
        </authorList>
    </citation>
    <scope>NUCLEOTIDE SEQUENCE [LARGE SCALE GENOMIC DNA]</scope>
</reference>
<dbReference type="InterPro" id="IPR000305">
    <property type="entry name" value="GIY-YIG_endonuc"/>
</dbReference>
<protein>
    <recommendedName>
        <fullName evidence="2">GIY-YIG domain-containing protein</fullName>
    </recommendedName>
</protein>
<proteinExistence type="inferred from homology"/>
<dbReference type="InterPro" id="IPR050190">
    <property type="entry name" value="UPF0213_domain"/>
</dbReference>
<dbReference type="EMBL" id="MFBO01000031">
    <property type="protein sequence ID" value="OGD97444.1"/>
    <property type="molecule type" value="Genomic_DNA"/>
</dbReference>
<dbReference type="STRING" id="1797725.A3A49_00520"/>
<sequence>AWYVYIAKAKTDRFYTGITTNIESRILKHNVGKGSRFAQDQGPFELVYSSGAFPNKSKARKREIQIKGWSRVKKLKLIKGGWS</sequence>
<dbReference type="InterPro" id="IPR035901">
    <property type="entry name" value="GIY-YIG_endonuc_sf"/>
</dbReference>
<evidence type="ECO:0000313" key="3">
    <source>
        <dbReference type="EMBL" id="OGD97444.1"/>
    </source>
</evidence>
<dbReference type="CDD" id="cd10456">
    <property type="entry name" value="GIY-YIG_UPF0213"/>
    <property type="match status" value="1"/>
</dbReference>
<dbReference type="PANTHER" id="PTHR34477:SF1">
    <property type="entry name" value="UPF0213 PROTEIN YHBQ"/>
    <property type="match status" value="1"/>
</dbReference>
<dbReference type="SUPFAM" id="SSF82771">
    <property type="entry name" value="GIY-YIG endonuclease"/>
    <property type="match status" value="1"/>
</dbReference>
<comment type="similarity">
    <text evidence="1">Belongs to the UPF0213 family.</text>
</comment>
<dbReference type="PROSITE" id="PS50164">
    <property type="entry name" value="GIY_YIG"/>
    <property type="match status" value="1"/>
</dbReference>
<name>A0A1F5H061_9BACT</name>